<reference evidence="3 4" key="1">
    <citation type="journal article" date="2010" name="Stand. Genomic Sci.">
        <title>Complete genome sequence of Vulcanisaeta distributa type strain (IC-017).</title>
        <authorList>
            <person name="Mavromatis K."/>
            <person name="Sikorski J."/>
            <person name="Pabst E."/>
            <person name="Teshima H."/>
            <person name="Lapidus A."/>
            <person name="Lucas S."/>
            <person name="Nolan M."/>
            <person name="Glavina Del Rio T."/>
            <person name="Cheng J.F."/>
            <person name="Bruce D."/>
            <person name="Goodwin L."/>
            <person name="Pitluck S."/>
            <person name="Liolios K."/>
            <person name="Ivanova N."/>
            <person name="Mikhailova N."/>
            <person name="Pati A."/>
            <person name="Chen A."/>
            <person name="Palaniappan K."/>
            <person name="Land M."/>
            <person name="Hauser L."/>
            <person name="Chang Y.J."/>
            <person name="Jeffries C.D."/>
            <person name="Rohde M."/>
            <person name="Spring S."/>
            <person name="Goker M."/>
            <person name="Wirth R."/>
            <person name="Woyke T."/>
            <person name="Bristow J."/>
            <person name="Eisen J.A."/>
            <person name="Markowitz V."/>
            <person name="Hugenholtz P."/>
            <person name="Klenk H.P."/>
            <person name="Kyrpides N.C."/>
        </authorList>
    </citation>
    <scope>NUCLEOTIDE SEQUENCE [LARGE SCALE GENOMIC DNA]</scope>
    <source>
        <strain evidence="4">DSM 14429 / JCM 11212 / NBRC 100878 / IC-017</strain>
    </source>
</reference>
<name>E1QQX8_VULDI</name>
<keyword evidence="4" id="KW-1185">Reference proteome</keyword>
<dbReference type="AlphaFoldDB" id="E1QQX8"/>
<evidence type="ECO:0000313" key="4">
    <source>
        <dbReference type="Proteomes" id="UP000006681"/>
    </source>
</evidence>
<dbReference type="eggNOG" id="arCOG03891">
    <property type="taxonomic scope" value="Archaea"/>
</dbReference>
<dbReference type="EMBL" id="CP002100">
    <property type="protein sequence ID" value="ADN50548.1"/>
    <property type="molecule type" value="Genomic_DNA"/>
</dbReference>
<dbReference type="InterPro" id="IPR005537">
    <property type="entry name" value="RAMP_III_fam"/>
</dbReference>
<dbReference type="KEGG" id="vdi:Vdis_1161"/>
<reference evidence="4" key="2">
    <citation type="journal article" date="2010" name="Stand. Genomic Sci.">
        <title>Complete genome sequence of Vulcanisaeta distributa type strain (IC-017T).</title>
        <authorList>
            <person name="Mavromatis K."/>
            <person name="Sikorski J."/>
            <person name="Pabst E."/>
            <person name="Teshima H."/>
            <person name="Lapidus A."/>
            <person name="Lucas S."/>
            <person name="Nolan M."/>
            <person name="Glavina Del Rio T."/>
            <person name="Cheng J."/>
            <person name="Bruce D."/>
            <person name="Goodwin L."/>
            <person name="Pitluck S."/>
            <person name="Liolios K."/>
            <person name="Ivanova N."/>
            <person name="Mikhailova N."/>
            <person name="Pati A."/>
            <person name="Chen A."/>
            <person name="Palaniappan K."/>
            <person name="Land M."/>
            <person name="Hauser L."/>
            <person name="Chang Y."/>
            <person name="Jeffries C."/>
            <person name="Rohde M."/>
            <person name="Spring S."/>
            <person name="Goker M."/>
            <person name="Wirth R."/>
            <person name="Woyke T."/>
            <person name="Bristow J."/>
            <person name="Eisen J."/>
            <person name="Markowitz V."/>
            <person name="Hugenholtz P."/>
            <person name="Klenk H."/>
            <person name="Kyrpides N."/>
        </authorList>
    </citation>
    <scope>NUCLEOTIDE SEQUENCE [LARGE SCALE GENOMIC DNA]</scope>
    <source>
        <strain evidence="4">DSM 14429 / JCM 11212 / NBRC 100878 / IC-017</strain>
    </source>
</reference>
<dbReference type="STRING" id="572478.Vdis_1161"/>
<dbReference type="HOGENOM" id="CLU_658254_0_0_2"/>
<organism evidence="3 4">
    <name type="scientific">Vulcanisaeta distributa (strain DSM 14429 / JCM 11212 / NBRC 100878 / IC-017)</name>
    <dbReference type="NCBI Taxonomy" id="572478"/>
    <lineage>
        <taxon>Archaea</taxon>
        <taxon>Thermoproteota</taxon>
        <taxon>Thermoprotei</taxon>
        <taxon>Thermoproteales</taxon>
        <taxon>Thermoproteaceae</taxon>
        <taxon>Vulcanisaeta</taxon>
    </lineage>
</organism>
<evidence type="ECO:0000313" key="3">
    <source>
        <dbReference type="EMBL" id="ADN50548.1"/>
    </source>
</evidence>
<dbReference type="RefSeq" id="WP_013336273.1">
    <property type="nucleotide sequence ID" value="NC_014537.1"/>
</dbReference>
<accession>E1QQX8</accession>
<feature type="domain" description="CRISPR type III-associated protein" evidence="2">
    <location>
        <begin position="8"/>
        <end position="190"/>
    </location>
</feature>
<protein>
    <recommendedName>
        <fullName evidence="2">CRISPR type III-associated protein domain-containing protein</fullName>
    </recommendedName>
</protein>
<dbReference type="NCBIfam" id="TIGR01894">
    <property type="entry name" value="cas_TM1795_cmr1"/>
    <property type="match status" value="1"/>
</dbReference>
<dbReference type="GeneID" id="9752093"/>
<evidence type="ECO:0000259" key="2">
    <source>
        <dbReference type="Pfam" id="PF03787"/>
    </source>
</evidence>
<gene>
    <name evidence="3" type="ordered locus">Vdis_1161</name>
</gene>
<dbReference type="InterPro" id="IPR007522">
    <property type="entry name" value="CRISPR-assoc_prot_TM1795"/>
</dbReference>
<sequence>MAYVELDVELATPLLAGSANPNEVDRDYPIRPSEVKGLWRWWARALVAGALFEQGLLHGVPDRDILRRPSDREAELISKIVGLDLGLGYAGEEGSRASCFRVSVDITEAAQPRVASGGLIGGINLQRVRLLTLGRRQVEYVDRLRAHITINEHIPCNLDDNAVKAALGSLSLALRLSCLGKGGRRGLGCLDVRSVNGRYSSLFDSRRSINELINEVVKYVKNTISKSEYLPRRAQAMGGRDCGLPPMPVISKAEYTKCVNRDIGCKLGKLYAFQVLELSGGSRVLGALHNFFLRPERARVLMGNPTVNDKLRNRLAAWILGLPREQRGTGYEITSDVSRRASPMILAVHSNQSYLSVFLSADWPRELTWRDAGSQRITISESLVVDAICIALNEFLDYAGKQGIRVKPAWP</sequence>
<dbReference type="Proteomes" id="UP000006681">
    <property type="component" value="Chromosome"/>
</dbReference>
<keyword evidence="1" id="KW-0051">Antiviral defense</keyword>
<proteinExistence type="predicted"/>
<dbReference type="OrthoDB" id="102565at2157"/>
<evidence type="ECO:0000256" key="1">
    <source>
        <dbReference type="ARBA" id="ARBA00023118"/>
    </source>
</evidence>
<dbReference type="GO" id="GO:0051607">
    <property type="term" value="P:defense response to virus"/>
    <property type="evidence" value="ECO:0007669"/>
    <property type="project" value="UniProtKB-KW"/>
</dbReference>
<dbReference type="Pfam" id="PF03787">
    <property type="entry name" value="RAMPs"/>
    <property type="match status" value="1"/>
</dbReference>